<dbReference type="Gene3D" id="2.40.170.20">
    <property type="entry name" value="TonB-dependent receptor, beta-barrel domain"/>
    <property type="match status" value="1"/>
</dbReference>
<evidence type="ECO:0000256" key="7">
    <source>
        <dbReference type="ARBA" id="ARBA00023170"/>
    </source>
</evidence>
<feature type="domain" description="TonB-dependent receptor-like beta-barrel" evidence="9">
    <location>
        <begin position="344"/>
        <end position="756"/>
    </location>
</feature>
<dbReference type="SUPFAM" id="SSF49464">
    <property type="entry name" value="Carboxypeptidase regulatory domain-like"/>
    <property type="match status" value="1"/>
</dbReference>
<name>A0A381WAU1_9ZZZZ</name>
<dbReference type="Gene3D" id="2.60.40.1120">
    <property type="entry name" value="Carboxypeptidase-like, regulatory domain"/>
    <property type="match status" value="1"/>
</dbReference>
<dbReference type="InterPro" id="IPR036942">
    <property type="entry name" value="Beta-barrel_TonB_sf"/>
</dbReference>
<dbReference type="PANTHER" id="PTHR30069">
    <property type="entry name" value="TONB-DEPENDENT OUTER MEMBRANE RECEPTOR"/>
    <property type="match status" value="1"/>
</dbReference>
<keyword evidence="7" id="KW-0675">Receptor</keyword>
<dbReference type="GO" id="GO:0015344">
    <property type="term" value="F:siderophore uptake transmembrane transporter activity"/>
    <property type="evidence" value="ECO:0007669"/>
    <property type="project" value="TreeGrafter"/>
</dbReference>
<dbReference type="InterPro" id="IPR012910">
    <property type="entry name" value="Plug_dom"/>
</dbReference>
<proteinExistence type="predicted"/>
<dbReference type="InterPro" id="IPR008969">
    <property type="entry name" value="CarboxyPept-like_regulatory"/>
</dbReference>
<dbReference type="InterPro" id="IPR039426">
    <property type="entry name" value="TonB-dep_rcpt-like"/>
</dbReference>
<dbReference type="GO" id="GO:0044718">
    <property type="term" value="P:siderophore transmembrane transport"/>
    <property type="evidence" value="ECO:0007669"/>
    <property type="project" value="TreeGrafter"/>
</dbReference>
<evidence type="ECO:0000256" key="3">
    <source>
        <dbReference type="ARBA" id="ARBA00022692"/>
    </source>
</evidence>
<keyword evidence="3" id="KW-0812">Transmembrane</keyword>
<dbReference type="SUPFAM" id="SSF56935">
    <property type="entry name" value="Porins"/>
    <property type="match status" value="1"/>
</dbReference>
<feature type="domain" description="TonB-dependent receptor plug" evidence="10">
    <location>
        <begin position="125"/>
        <end position="220"/>
    </location>
</feature>
<evidence type="ECO:0000259" key="9">
    <source>
        <dbReference type="Pfam" id="PF00593"/>
    </source>
</evidence>
<keyword evidence="6" id="KW-0472">Membrane</keyword>
<reference evidence="11" key="1">
    <citation type="submission" date="2018-05" db="EMBL/GenBank/DDBJ databases">
        <authorList>
            <person name="Lanie J.A."/>
            <person name="Ng W.-L."/>
            <person name="Kazmierczak K.M."/>
            <person name="Andrzejewski T.M."/>
            <person name="Davidsen T.M."/>
            <person name="Wayne K.J."/>
            <person name="Tettelin H."/>
            <person name="Glass J.I."/>
            <person name="Rusch D."/>
            <person name="Podicherti R."/>
            <person name="Tsui H.-C.T."/>
            <person name="Winkler M.E."/>
        </authorList>
    </citation>
    <scope>NUCLEOTIDE SEQUENCE</scope>
</reference>
<dbReference type="Pfam" id="PF13715">
    <property type="entry name" value="CarbopepD_reg_2"/>
    <property type="match status" value="1"/>
</dbReference>
<keyword evidence="5" id="KW-0798">TonB box</keyword>
<sequence length="813" mass="90518">MKKVLFLVVMGTIGLSQPKEKMNINGYVLDKESGEAMPYANVLVKNSPWGTTTNSDGYFALDGIPKGKISLMVTYIGYETKTETLTALQIEDGPFTIHISPRVLQGEAVEVIGESYEIFQPSEVPGQMTISTRDIQTLPSIGEVDIFNSLKLLPGISGVGDGKSGIYVRGGTPDQNLVILDGMTVYHVDHFFGMFSAFNADAVKDVQVYKGGFPAKYGGRLSSVLELTGKRGGTERGFSLGGNLLSGNMSYQTPLFGGLGNWIVTGRRSYTDILQSSTYGNIFKFVTGTDANPNSQSNFQGPGRGGFSGGAFQQDVIPSFYYYDINSKLSLNPTGRDLFSLSFYTGRDFLDKSRELDFSGFGGGRTRGGTEFETRVDENVSDWGNIGASFKWGHQWDLMYTNLLFSGSQFNSIFERNLTVNGTNVGGGNSEGGARGFGAFAQNEYNTVNDHAIHLDNRLPIGNNNDVEFGLLLNSINTDYKANVRDSISIMDISSTSDIGALYIQDNWKITEKLDFTLGWRSTYFSQTDKFYNAPRISFGLNLLSNLRLKGAWGHYYQFINSITNENVLQGSEEFWLSSNENLLPGFAEHSLLGISYDTGNYLFEVEGYYKELENLVEFSRRFKDNADYNNYFFFGEGTAKGLEFLAQKKRGKMTGWVSYTLGQVINTFPNLNDGEPFYANHDRNHELKLVGSYKLGKDWTLSSTYMFASGNPYTAPMNQYSLTMLNDQSLGYIHVGEKNGFRLPEYNRLDVSISRKWESDYGVLEGGISLYNMLNNKNISYRDYDLDVTPIIASDVNMLGFTPTIFVNFKLR</sequence>
<comment type="subcellular location">
    <subcellularLocation>
        <location evidence="1">Cell outer membrane</location>
        <topology evidence="1">Multi-pass membrane protein</topology>
    </subcellularLocation>
</comment>
<evidence type="ECO:0000256" key="6">
    <source>
        <dbReference type="ARBA" id="ARBA00023136"/>
    </source>
</evidence>
<evidence type="ECO:0000256" key="2">
    <source>
        <dbReference type="ARBA" id="ARBA00022448"/>
    </source>
</evidence>
<dbReference type="GO" id="GO:0009279">
    <property type="term" value="C:cell outer membrane"/>
    <property type="evidence" value="ECO:0007669"/>
    <property type="project" value="UniProtKB-SubCell"/>
</dbReference>
<dbReference type="Pfam" id="PF00593">
    <property type="entry name" value="TonB_dep_Rec_b-barrel"/>
    <property type="match status" value="1"/>
</dbReference>
<organism evidence="11">
    <name type="scientific">marine metagenome</name>
    <dbReference type="NCBI Taxonomy" id="408172"/>
    <lineage>
        <taxon>unclassified sequences</taxon>
        <taxon>metagenomes</taxon>
        <taxon>ecological metagenomes</taxon>
    </lineage>
</organism>
<evidence type="ECO:0000256" key="1">
    <source>
        <dbReference type="ARBA" id="ARBA00004571"/>
    </source>
</evidence>
<gene>
    <name evidence="11" type="ORF">METZ01_LOCUS102446</name>
</gene>
<evidence type="ECO:0000256" key="5">
    <source>
        <dbReference type="ARBA" id="ARBA00023077"/>
    </source>
</evidence>
<dbReference type="InterPro" id="IPR037066">
    <property type="entry name" value="Plug_dom_sf"/>
</dbReference>
<protein>
    <recommendedName>
        <fullName evidence="12">TonB-dependent receptor plug domain-containing protein</fullName>
    </recommendedName>
</protein>
<evidence type="ECO:0000256" key="4">
    <source>
        <dbReference type="ARBA" id="ARBA00022729"/>
    </source>
</evidence>
<dbReference type="PANTHER" id="PTHR30069:SF29">
    <property type="entry name" value="HEMOGLOBIN AND HEMOGLOBIN-HAPTOGLOBIN-BINDING PROTEIN 1-RELATED"/>
    <property type="match status" value="1"/>
</dbReference>
<accession>A0A381WAU1</accession>
<evidence type="ECO:0008006" key="12">
    <source>
        <dbReference type="Google" id="ProtNLM"/>
    </source>
</evidence>
<keyword evidence="4" id="KW-0732">Signal</keyword>
<evidence type="ECO:0000256" key="8">
    <source>
        <dbReference type="ARBA" id="ARBA00023237"/>
    </source>
</evidence>
<evidence type="ECO:0000259" key="10">
    <source>
        <dbReference type="Pfam" id="PF07715"/>
    </source>
</evidence>
<dbReference type="Pfam" id="PF07715">
    <property type="entry name" value="Plug"/>
    <property type="match status" value="1"/>
</dbReference>
<evidence type="ECO:0000313" key="11">
    <source>
        <dbReference type="EMBL" id="SVA49592.1"/>
    </source>
</evidence>
<dbReference type="InterPro" id="IPR000531">
    <property type="entry name" value="Beta-barrel_TonB"/>
</dbReference>
<dbReference type="AlphaFoldDB" id="A0A381WAU1"/>
<keyword evidence="8" id="KW-0998">Cell outer membrane</keyword>
<dbReference type="EMBL" id="UINC01011212">
    <property type="protein sequence ID" value="SVA49592.1"/>
    <property type="molecule type" value="Genomic_DNA"/>
</dbReference>
<keyword evidence="2" id="KW-0813">Transport</keyword>
<dbReference type="Gene3D" id="2.170.130.10">
    <property type="entry name" value="TonB-dependent receptor, plug domain"/>
    <property type="match status" value="1"/>
</dbReference>